<dbReference type="AlphaFoldDB" id="A0A073KD57"/>
<comment type="caution">
    <text evidence="2">The sequence shown here is derived from an EMBL/GenBank/DDBJ whole genome shotgun (WGS) entry which is preliminary data.</text>
</comment>
<reference evidence="2 3" key="1">
    <citation type="submission" date="2014-06" db="EMBL/GenBank/DDBJ databases">
        <title>Draft genome sequence of Bacillus manliponensis JCM 15802 (MCCC 1A00708).</title>
        <authorList>
            <person name="Lai Q."/>
            <person name="Liu Y."/>
            <person name="Shao Z."/>
        </authorList>
    </citation>
    <scope>NUCLEOTIDE SEQUENCE [LARGE SCALE GENOMIC DNA]</scope>
    <source>
        <strain evidence="2 3">JCM 15802</strain>
    </source>
</reference>
<dbReference type="STRING" id="574376.BAMA_17625"/>
<dbReference type="SUPFAM" id="SSF49373">
    <property type="entry name" value="Invasin/intimin cell-adhesion fragments"/>
    <property type="match status" value="1"/>
</dbReference>
<dbReference type="InterPro" id="IPR003343">
    <property type="entry name" value="Big_2"/>
</dbReference>
<gene>
    <name evidence="2" type="ORF">BAMA_17625</name>
</gene>
<organism evidence="2 3">
    <name type="scientific">Bacillus manliponensis</name>
    <dbReference type="NCBI Taxonomy" id="574376"/>
    <lineage>
        <taxon>Bacteria</taxon>
        <taxon>Bacillati</taxon>
        <taxon>Bacillota</taxon>
        <taxon>Bacilli</taxon>
        <taxon>Bacillales</taxon>
        <taxon>Bacillaceae</taxon>
        <taxon>Bacillus</taxon>
        <taxon>Bacillus cereus group</taxon>
    </lineage>
</organism>
<dbReference type="OrthoDB" id="2913628at2"/>
<evidence type="ECO:0000313" key="2">
    <source>
        <dbReference type="EMBL" id="KEK20258.1"/>
    </source>
</evidence>
<dbReference type="eggNOG" id="COG5492">
    <property type="taxonomic scope" value="Bacteria"/>
</dbReference>
<dbReference type="RefSeq" id="WP_034637628.1">
    <property type="nucleotide sequence ID" value="NZ_CBCSJC010000003.1"/>
</dbReference>
<feature type="domain" description="BIG2" evidence="1">
    <location>
        <begin position="35"/>
        <end position="115"/>
    </location>
</feature>
<dbReference type="Gene3D" id="2.60.40.1080">
    <property type="match status" value="1"/>
</dbReference>
<dbReference type="EMBL" id="JOTN01000004">
    <property type="protein sequence ID" value="KEK20258.1"/>
    <property type="molecule type" value="Genomic_DNA"/>
</dbReference>
<accession>A0A073KD57</accession>
<name>A0A073KD57_9BACI</name>
<proteinExistence type="predicted"/>
<dbReference type="InterPro" id="IPR008964">
    <property type="entry name" value="Invasin/intimin_cell_adhesion"/>
</dbReference>
<protein>
    <recommendedName>
        <fullName evidence="1">BIG2 domain-containing protein</fullName>
    </recommendedName>
</protein>
<sequence length="126" mass="13700">MTPLQSKLSSRIATSYAKIYKTPNYHSSLPSSVTPVIGIYVNLEKLKVKIGHTVSVSAAVLPLHATNTKITWKNMHPHIASMKVQGNTATVTGKQAGQAVLIATTADNGFRDLCIVHVQPYMTKRD</sequence>
<keyword evidence="3" id="KW-1185">Reference proteome</keyword>
<dbReference type="SMART" id="SM00635">
    <property type="entry name" value="BID_2"/>
    <property type="match status" value="1"/>
</dbReference>
<evidence type="ECO:0000259" key="1">
    <source>
        <dbReference type="SMART" id="SM00635"/>
    </source>
</evidence>
<dbReference type="Proteomes" id="UP000027822">
    <property type="component" value="Unassembled WGS sequence"/>
</dbReference>
<evidence type="ECO:0000313" key="3">
    <source>
        <dbReference type="Proteomes" id="UP000027822"/>
    </source>
</evidence>
<dbReference type="Pfam" id="PF02368">
    <property type="entry name" value="Big_2"/>
    <property type="match status" value="1"/>
</dbReference>